<evidence type="ECO:0000313" key="13">
    <source>
        <dbReference type="Proteomes" id="UP000613740"/>
    </source>
</evidence>
<evidence type="ECO:0000256" key="7">
    <source>
        <dbReference type="ARBA" id="ARBA00037539"/>
    </source>
</evidence>
<evidence type="ECO:0000256" key="6">
    <source>
        <dbReference type="ARBA" id="ARBA00024019"/>
    </source>
</evidence>
<dbReference type="Gene3D" id="3.30.50.10">
    <property type="entry name" value="Erythroid Transcription Factor GATA-1, subunit A"/>
    <property type="match status" value="1"/>
</dbReference>
<dbReference type="PANTHER" id="PTHR47172">
    <property type="entry name" value="OS01G0976800 PROTEIN"/>
    <property type="match status" value="1"/>
</dbReference>
<dbReference type="PROSITE" id="PS00344">
    <property type="entry name" value="GATA_ZN_FINGER_1"/>
    <property type="match status" value="1"/>
</dbReference>
<dbReference type="Pfam" id="PF00320">
    <property type="entry name" value="GATA"/>
    <property type="match status" value="1"/>
</dbReference>
<keyword evidence="5" id="KW-0804">Transcription</keyword>
<feature type="compositionally biased region" description="Gly residues" evidence="10">
    <location>
        <begin position="1385"/>
        <end position="1407"/>
    </location>
</feature>
<feature type="compositionally biased region" description="Low complexity" evidence="10">
    <location>
        <begin position="954"/>
        <end position="983"/>
    </location>
</feature>
<feature type="compositionally biased region" description="Basic and acidic residues" evidence="10">
    <location>
        <begin position="882"/>
        <end position="892"/>
    </location>
</feature>
<dbReference type="CDD" id="cd00202">
    <property type="entry name" value="ZnF_GATA"/>
    <property type="match status" value="1"/>
</dbReference>
<keyword evidence="2 8" id="KW-0863">Zinc-finger</keyword>
<feature type="region of interest" description="Disordered" evidence="10">
    <location>
        <begin position="943"/>
        <end position="994"/>
    </location>
</feature>
<comment type="similarity">
    <text evidence="6">Belongs to the type IV zinc-finger family. Class B subfamily.</text>
</comment>
<dbReference type="OrthoDB" id="553201at2759"/>
<evidence type="ECO:0000256" key="9">
    <source>
        <dbReference type="SAM" id="Coils"/>
    </source>
</evidence>
<feature type="compositionally biased region" description="Low complexity" evidence="10">
    <location>
        <begin position="1188"/>
        <end position="1206"/>
    </location>
</feature>
<feature type="domain" description="GATA-type" evidence="11">
    <location>
        <begin position="844"/>
        <end position="904"/>
    </location>
</feature>
<evidence type="ECO:0000256" key="8">
    <source>
        <dbReference type="PROSITE-ProRule" id="PRU00094"/>
    </source>
</evidence>
<evidence type="ECO:0000256" key="2">
    <source>
        <dbReference type="ARBA" id="ARBA00022771"/>
    </source>
</evidence>
<feature type="compositionally biased region" description="Basic and acidic residues" evidence="10">
    <location>
        <begin position="194"/>
        <end position="204"/>
    </location>
</feature>
<keyword evidence="1" id="KW-0479">Metal-binding</keyword>
<keyword evidence="13" id="KW-1185">Reference proteome</keyword>
<feature type="region of interest" description="Disordered" evidence="10">
    <location>
        <begin position="757"/>
        <end position="791"/>
    </location>
</feature>
<dbReference type="SUPFAM" id="SSF57716">
    <property type="entry name" value="Glucocorticoid receptor-like (DNA-binding domain)"/>
    <property type="match status" value="1"/>
</dbReference>
<proteinExistence type="inferred from homology"/>
<feature type="region of interest" description="Disordered" evidence="10">
    <location>
        <begin position="186"/>
        <end position="208"/>
    </location>
</feature>
<feature type="region of interest" description="Disordered" evidence="10">
    <location>
        <begin position="1092"/>
        <end position="1122"/>
    </location>
</feature>
<dbReference type="SMART" id="SM00401">
    <property type="entry name" value="ZnF_GATA"/>
    <property type="match status" value="1"/>
</dbReference>
<comment type="function">
    <text evidence="7">Transcriptional regulator that specifically binds 5'-GATA-3' or 5'-GAT-3' motifs within gene promoters.</text>
</comment>
<feature type="region of interest" description="Disordered" evidence="10">
    <location>
        <begin position="880"/>
        <end position="914"/>
    </location>
</feature>
<evidence type="ECO:0000256" key="3">
    <source>
        <dbReference type="ARBA" id="ARBA00022833"/>
    </source>
</evidence>
<name>A0A835W4I8_9CHLO</name>
<keyword evidence="9" id="KW-0175">Coiled coil</keyword>
<feature type="compositionally biased region" description="Low complexity" evidence="10">
    <location>
        <begin position="427"/>
        <end position="441"/>
    </location>
</feature>
<evidence type="ECO:0000256" key="5">
    <source>
        <dbReference type="ARBA" id="ARBA00023163"/>
    </source>
</evidence>
<dbReference type="Proteomes" id="UP000613740">
    <property type="component" value="Unassembled WGS sequence"/>
</dbReference>
<reference evidence="12" key="1">
    <citation type="journal article" date="2020" name="bioRxiv">
        <title>Comparative genomics of Chlamydomonas.</title>
        <authorList>
            <person name="Craig R.J."/>
            <person name="Hasan A.R."/>
            <person name="Ness R.W."/>
            <person name="Keightley P.D."/>
        </authorList>
    </citation>
    <scope>NUCLEOTIDE SEQUENCE</scope>
    <source>
        <strain evidence="12">CCAP 11/173</strain>
    </source>
</reference>
<feature type="region of interest" description="Disordered" evidence="10">
    <location>
        <begin position="1177"/>
        <end position="1208"/>
    </location>
</feature>
<evidence type="ECO:0000256" key="4">
    <source>
        <dbReference type="ARBA" id="ARBA00023015"/>
    </source>
</evidence>
<dbReference type="EMBL" id="JAEHOD010000052">
    <property type="protein sequence ID" value="KAG2435566.1"/>
    <property type="molecule type" value="Genomic_DNA"/>
</dbReference>
<feature type="region of interest" description="Disordered" evidence="10">
    <location>
        <begin position="427"/>
        <end position="446"/>
    </location>
</feature>
<gene>
    <name evidence="12" type="ORF">HYH02_011860</name>
</gene>
<feature type="compositionally biased region" description="Gly residues" evidence="10">
    <location>
        <begin position="299"/>
        <end position="309"/>
    </location>
</feature>
<comment type="caution">
    <text evidence="12">The sequence shown here is derived from an EMBL/GenBank/DDBJ whole genome shotgun (WGS) entry which is preliminary data.</text>
</comment>
<dbReference type="GO" id="GO:0008270">
    <property type="term" value="F:zinc ion binding"/>
    <property type="evidence" value="ECO:0007669"/>
    <property type="project" value="UniProtKB-KW"/>
</dbReference>
<feature type="compositionally biased region" description="Basic residues" evidence="10">
    <location>
        <begin position="759"/>
        <end position="773"/>
    </location>
</feature>
<feature type="compositionally biased region" description="Low complexity" evidence="10">
    <location>
        <begin position="894"/>
        <end position="903"/>
    </location>
</feature>
<dbReference type="GO" id="GO:0006355">
    <property type="term" value="P:regulation of DNA-templated transcription"/>
    <property type="evidence" value="ECO:0007669"/>
    <property type="project" value="InterPro"/>
</dbReference>
<feature type="region of interest" description="Disordered" evidence="10">
    <location>
        <begin position="73"/>
        <end position="96"/>
    </location>
</feature>
<sequence length="1443" mass="148791">MLDLGHGGRLAGLKRSGWDVYEEGLQAPELHARPEAAKLLPLDFRAPQDTSAQHLLLKRLVSALGGGHKAAAATISNSTNPHGDSSNTSSDAVYTSGMPLQAVPPQARQAAAEQSDDVSVVGFEDEAATEQERAAKRMRLQLLERLLLQQQEQQSLGHQLLNSLQAKQEQQQQLEQQHEHEHTLLQQLRQHQQQHQEEHQDERLPPAAGSTYLPLHLVQLLQSAKAAQHCSCSGAGTAGASEGSPGASMAARGAIAADCKSAAELGQQQLLQARAHEGPILAAVKAELLLEPGLTQTGSGRGSETGTGGTAPVEVGCAAHSRAEGAELSQQQPTSALQDVAEQLGPATAAAAATGPQRDQPTPDAEQQQQPVGGSQGPTKAEPVEAMAAVADQARSPGSDVTTVTPKTEAGDGNTAVSPVVVEMEAGSPAAAAASEGQEQQDLSEADDSAAVAAFLLRMREAFVPAGVSDTEGAAGGGAAGEAEGSEAPLPEVDILPLEAPEEGMLHVGDGVFVCPATAGPGITYWPLWKPNPNDDPELFPRVVRGLRTRPNRPMRPISMQHWAKLREAVAPDPRTPRAPRPALLGGLHPAALAQLLAAQQQQQLQLQQMQQQMAAAAALGHHQQQQQAQNPQPRFLVQRGANGQPVLVPLTGPALGQLAARQVGAGANPHAALLARLTGAHEPPSAAAASPTPPAALVAAALAGDRAAALLLAQQLEAGGLHGAAGGLLPRGADVGTSLSHDDDHAHDPLAVFGSARHQPHHNPHLHPHPRQHTAGGPARGLQHQHQHQALAAARHHPYGSGSQSAVAAGGAGKQQGQAVLPLPGVVGAPWVPPPPPRPPRNHRGPLLCSNCGTTQTPLWRKDRETGQTVCNACGIYKQSHNTDRPVDGRVEPQAQQAAQPSRRPPPPLQHPQLLDRGAAVAAEAAGTCANTGQRQLQAALEMSNRWAQERSAAAGTMAAADGGRSVPPSPSPGAEAEPGLTEGERGTTGGERAEARPLQLQLAPLARELSLHTLPLEPLTRPDAGVAREPTCQPGRAPSPSPELAVDGQQRLLDLNLSPAAQLVTAAAAARGQAAARAVSPLRLDEASVAVEGSPGQRPVSPLRLSALPDASGAEGAAGGAGGAVGVLLQHLAQQARSRQEHPEMQQQQQSAAGDNRSTSTLLRQLLAALHRAQAGSAAATGQDRSQAGDAGSGQQQQQPAYESAEPEDLPLHGVAAGGAAGAVKLRSLDVAAEGVVGTGTDRAGEGHVDARMKILQALALHRQQDLRACSQEEQPALQGLVGGGAAGGVPRISIDLTDEADDDYRAGAAARQVPLLPVSRSPQPHLQLYAHSQSRAQQQQQRGGLDGLALAQLGPTLSAAGAAAGAGVQLQAQVLARGSGWADGEGRFGGTGGGRDGYSRGGGGFRDRPQLLLHPMGVDVAGAANVSPLRHPGTGQWLQL</sequence>
<feature type="region of interest" description="Disordered" evidence="10">
    <location>
        <begin position="1385"/>
        <end position="1411"/>
    </location>
</feature>
<feature type="compositionally biased region" description="Low complexity" evidence="10">
    <location>
        <begin position="781"/>
        <end position="791"/>
    </location>
</feature>
<organism evidence="12 13">
    <name type="scientific">Chlamydomonas schloesseri</name>
    <dbReference type="NCBI Taxonomy" id="2026947"/>
    <lineage>
        <taxon>Eukaryota</taxon>
        <taxon>Viridiplantae</taxon>
        <taxon>Chlorophyta</taxon>
        <taxon>core chlorophytes</taxon>
        <taxon>Chlorophyceae</taxon>
        <taxon>CS clade</taxon>
        <taxon>Chlamydomonadales</taxon>
        <taxon>Chlamydomonadaceae</taxon>
        <taxon>Chlamydomonas</taxon>
    </lineage>
</organism>
<evidence type="ECO:0000256" key="1">
    <source>
        <dbReference type="ARBA" id="ARBA00022723"/>
    </source>
</evidence>
<dbReference type="PROSITE" id="PS50114">
    <property type="entry name" value="GATA_ZN_FINGER_2"/>
    <property type="match status" value="1"/>
</dbReference>
<keyword evidence="4" id="KW-0805">Transcription regulation</keyword>
<evidence type="ECO:0000259" key="11">
    <source>
        <dbReference type="PROSITE" id="PS50114"/>
    </source>
</evidence>
<feature type="region of interest" description="Disordered" evidence="10">
    <location>
        <begin position="1020"/>
        <end position="1045"/>
    </location>
</feature>
<dbReference type="InterPro" id="IPR013088">
    <property type="entry name" value="Znf_NHR/GATA"/>
</dbReference>
<feature type="compositionally biased region" description="Polar residues" evidence="10">
    <location>
        <begin position="74"/>
        <end position="93"/>
    </location>
</feature>
<feature type="region of interest" description="Disordered" evidence="10">
    <location>
        <begin position="294"/>
        <end position="313"/>
    </location>
</feature>
<accession>A0A835W4I8</accession>
<feature type="coiled-coil region" evidence="9">
    <location>
        <begin position="593"/>
        <end position="620"/>
    </location>
</feature>
<evidence type="ECO:0000313" key="12">
    <source>
        <dbReference type="EMBL" id="KAG2435566.1"/>
    </source>
</evidence>
<protein>
    <recommendedName>
        <fullName evidence="11">GATA-type domain-containing protein</fullName>
    </recommendedName>
</protein>
<dbReference type="PANTHER" id="PTHR47172:SF24">
    <property type="entry name" value="GATA ZINC FINGER DOMAIN-CONTAINING PROTEIN 14-RELATED"/>
    <property type="match status" value="1"/>
</dbReference>
<feature type="region of interest" description="Disordered" evidence="10">
    <location>
        <begin position="348"/>
        <end position="416"/>
    </location>
</feature>
<dbReference type="GO" id="GO:0043565">
    <property type="term" value="F:sequence-specific DNA binding"/>
    <property type="evidence" value="ECO:0007669"/>
    <property type="project" value="InterPro"/>
</dbReference>
<feature type="region of interest" description="Disordered" evidence="10">
    <location>
        <begin position="1136"/>
        <end position="1160"/>
    </location>
</feature>
<dbReference type="InterPro" id="IPR000679">
    <property type="entry name" value="Znf_GATA"/>
</dbReference>
<evidence type="ECO:0000256" key="10">
    <source>
        <dbReference type="SAM" id="MobiDB-lite"/>
    </source>
</evidence>
<keyword evidence="3" id="KW-0862">Zinc</keyword>